<dbReference type="AlphaFoldDB" id="A0AAW3TVQ7"/>
<sequence>MIDMQDARDKLADALWWMRGFAAAAEGRGTERDIAAKLSDVHAYLGDVQNGRLRRLGEETAIVLTFAEFERLVDAARVPDAREITSAKQTIEAVLAEYRREDEQARRSRNDQIPF</sequence>
<accession>A0AAW3TVQ7</accession>
<evidence type="ECO:0000313" key="1">
    <source>
        <dbReference type="EMBL" id="MBB3876130.1"/>
    </source>
</evidence>
<organism evidence="1 2">
    <name type="scientific">Sphingomonas aquatilis</name>
    <dbReference type="NCBI Taxonomy" id="93063"/>
    <lineage>
        <taxon>Bacteria</taxon>
        <taxon>Pseudomonadati</taxon>
        <taxon>Pseudomonadota</taxon>
        <taxon>Alphaproteobacteria</taxon>
        <taxon>Sphingomonadales</taxon>
        <taxon>Sphingomonadaceae</taxon>
        <taxon>Sphingomonas</taxon>
    </lineage>
</organism>
<proteinExistence type="predicted"/>
<keyword evidence="2" id="KW-1185">Reference proteome</keyword>
<dbReference type="Proteomes" id="UP000528945">
    <property type="component" value="Unassembled WGS sequence"/>
</dbReference>
<evidence type="ECO:0000313" key="2">
    <source>
        <dbReference type="Proteomes" id="UP000528945"/>
    </source>
</evidence>
<name>A0AAW3TVQ7_9SPHN</name>
<reference evidence="1 2" key="1">
    <citation type="submission" date="2020-08" db="EMBL/GenBank/DDBJ databases">
        <title>Genomic Encyclopedia of Type Strains, Phase IV (KMG-IV): sequencing the most valuable type-strain genomes for metagenomic binning, comparative biology and taxonomic classification.</title>
        <authorList>
            <person name="Goeker M."/>
        </authorList>
    </citation>
    <scope>NUCLEOTIDE SEQUENCE [LARGE SCALE GENOMIC DNA]</scope>
    <source>
        <strain evidence="1 2">DSM 15581</strain>
    </source>
</reference>
<dbReference type="EMBL" id="JACIDB010000004">
    <property type="protein sequence ID" value="MBB3876130.1"/>
    <property type="molecule type" value="Genomic_DNA"/>
</dbReference>
<protein>
    <submittedName>
        <fullName evidence="1">Uncharacterized protein</fullName>
    </submittedName>
</protein>
<gene>
    <name evidence="1" type="ORF">GGR47_002376</name>
</gene>
<comment type="caution">
    <text evidence="1">The sequence shown here is derived from an EMBL/GenBank/DDBJ whole genome shotgun (WGS) entry which is preliminary data.</text>
</comment>
<dbReference type="RefSeq" id="WP_147035281.1">
    <property type="nucleotide sequence ID" value="NZ_JACIDB010000004.1"/>
</dbReference>